<name>A0A917J6H9_9SPHI</name>
<dbReference type="AlphaFoldDB" id="A0A917J6H9"/>
<keyword evidence="2" id="KW-1185">Reference proteome</keyword>
<evidence type="ECO:0000313" key="1">
    <source>
        <dbReference type="EMBL" id="GGI48972.1"/>
    </source>
</evidence>
<proteinExistence type="predicted"/>
<sequence>MVDNKSIQIKNGGNAAYALGSAAQLQKAFGKTKISKQNDEMLGGYDYIHKYKGLIVNFNEKEFEDVTVTGSQYQVYLNGQVFKIGDNDTKVKKVFPLAYAERSTQPDHTRILRIQISHNKVMTDAAVVITLNAKAAITEIWIGNDNS</sequence>
<dbReference type="EMBL" id="BMDO01000001">
    <property type="protein sequence ID" value="GGI48972.1"/>
    <property type="molecule type" value="Genomic_DNA"/>
</dbReference>
<gene>
    <name evidence="1" type="ORF">GCM10011425_01840</name>
</gene>
<accession>A0A917J6H9</accession>
<comment type="caution">
    <text evidence="1">The sequence shown here is derived from an EMBL/GenBank/DDBJ whole genome shotgun (WGS) entry which is preliminary data.</text>
</comment>
<reference evidence="1" key="1">
    <citation type="journal article" date="2014" name="Int. J. Syst. Evol. Microbiol.">
        <title>Complete genome sequence of Corynebacterium casei LMG S-19264T (=DSM 44701T), isolated from a smear-ripened cheese.</title>
        <authorList>
            <consortium name="US DOE Joint Genome Institute (JGI-PGF)"/>
            <person name="Walter F."/>
            <person name="Albersmeier A."/>
            <person name="Kalinowski J."/>
            <person name="Ruckert C."/>
        </authorList>
    </citation>
    <scope>NUCLEOTIDE SEQUENCE</scope>
    <source>
        <strain evidence="1">CCM 8711</strain>
    </source>
</reference>
<reference evidence="1" key="2">
    <citation type="submission" date="2020-09" db="EMBL/GenBank/DDBJ databases">
        <authorList>
            <person name="Sun Q."/>
            <person name="Sedlacek I."/>
        </authorList>
    </citation>
    <scope>NUCLEOTIDE SEQUENCE</scope>
    <source>
        <strain evidence="1">CCM 8711</strain>
    </source>
</reference>
<organism evidence="1 2">
    <name type="scientific">Mucilaginibacter galii</name>
    <dbReference type="NCBI Taxonomy" id="2005073"/>
    <lineage>
        <taxon>Bacteria</taxon>
        <taxon>Pseudomonadati</taxon>
        <taxon>Bacteroidota</taxon>
        <taxon>Sphingobacteriia</taxon>
        <taxon>Sphingobacteriales</taxon>
        <taxon>Sphingobacteriaceae</taxon>
        <taxon>Mucilaginibacter</taxon>
    </lineage>
</organism>
<protein>
    <submittedName>
        <fullName evidence="1">Uncharacterized protein</fullName>
    </submittedName>
</protein>
<dbReference type="Proteomes" id="UP000662074">
    <property type="component" value="Unassembled WGS sequence"/>
</dbReference>
<evidence type="ECO:0000313" key="2">
    <source>
        <dbReference type="Proteomes" id="UP000662074"/>
    </source>
</evidence>